<reference evidence="2 3" key="1">
    <citation type="submission" date="2024-08" db="EMBL/GenBank/DDBJ databases">
        <authorList>
            <person name="Cucini C."/>
            <person name="Frati F."/>
        </authorList>
    </citation>
    <scope>NUCLEOTIDE SEQUENCE [LARGE SCALE GENOMIC DNA]</scope>
</reference>
<feature type="compositionally biased region" description="Acidic residues" evidence="1">
    <location>
        <begin position="189"/>
        <end position="198"/>
    </location>
</feature>
<protein>
    <submittedName>
        <fullName evidence="2">Uncharacterized protein</fullName>
    </submittedName>
</protein>
<gene>
    <name evidence="2" type="ORF">ODALV1_LOCUS12280</name>
</gene>
<evidence type="ECO:0000256" key="1">
    <source>
        <dbReference type="SAM" id="MobiDB-lite"/>
    </source>
</evidence>
<feature type="compositionally biased region" description="Acidic residues" evidence="1">
    <location>
        <begin position="407"/>
        <end position="422"/>
    </location>
</feature>
<accession>A0ABP1QRJ0</accession>
<keyword evidence="3" id="KW-1185">Reference proteome</keyword>
<feature type="compositionally biased region" description="Basic and acidic residues" evidence="1">
    <location>
        <begin position="481"/>
        <end position="490"/>
    </location>
</feature>
<evidence type="ECO:0000313" key="3">
    <source>
        <dbReference type="Proteomes" id="UP001642540"/>
    </source>
</evidence>
<name>A0ABP1QRJ0_9HEXA</name>
<feature type="compositionally biased region" description="Low complexity" evidence="1">
    <location>
        <begin position="167"/>
        <end position="177"/>
    </location>
</feature>
<evidence type="ECO:0000313" key="2">
    <source>
        <dbReference type="EMBL" id="CAL8106097.1"/>
    </source>
</evidence>
<feature type="compositionally biased region" description="Basic and acidic residues" evidence="1">
    <location>
        <begin position="178"/>
        <end position="188"/>
    </location>
</feature>
<organism evidence="2 3">
    <name type="scientific">Orchesella dallaii</name>
    <dbReference type="NCBI Taxonomy" id="48710"/>
    <lineage>
        <taxon>Eukaryota</taxon>
        <taxon>Metazoa</taxon>
        <taxon>Ecdysozoa</taxon>
        <taxon>Arthropoda</taxon>
        <taxon>Hexapoda</taxon>
        <taxon>Collembola</taxon>
        <taxon>Entomobryomorpha</taxon>
        <taxon>Entomobryoidea</taxon>
        <taxon>Orchesellidae</taxon>
        <taxon>Orchesellinae</taxon>
        <taxon>Orchesella</taxon>
    </lineage>
</organism>
<feature type="compositionally biased region" description="Polar residues" evidence="1">
    <location>
        <begin position="381"/>
        <end position="399"/>
    </location>
</feature>
<feature type="region of interest" description="Disordered" evidence="1">
    <location>
        <begin position="380"/>
        <end position="458"/>
    </location>
</feature>
<proteinExistence type="predicted"/>
<dbReference type="EMBL" id="CAXLJM020000036">
    <property type="protein sequence ID" value="CAL8106097.1"/>
    <property type="molecule type" value="Genomic_DNA"/>
</dbReference>
<feature type="region of interest" description="Disordered" evidence="1">
    <location>
        <begin position="167"/>
        <end position="201"/>
    </location>
</feature>
<dbReference type="Proteomes" id="UP001642540">
    <property type="component" value="Unassembled WGS sequence"/>
</dbReference>
<feature type="region of interest" description="Disordered" evidence="1">
    <location>
        <begin position="1"/>
        <end position="26"/>
    </location>
</feature>
<feature type="region of interest" description="Disordered" evidence="1">
    <location>
        <begin position="475"/>
        <end position="543"/>
    </location>
</feature>
<sequence>MSNNRNEEEVSNLQNLFDSPAANSDVEEDLEALQPYLLEMDHTDGSSVSNIMVEEDLHTTPTEFPEVRDYFYNLQNAFSHQNTEYQPARSSSLNSSDLDMLFPPSETLMAGLNRSGDVFPHGKEDQLYSKVVMPEQGSPPDFSTNSGNIEISILSTSVVAERNETLLTNNSTSSSGTEGERIAHNNETHDEDNEDDGQPMEICIEDGLNQGITSGARDDDSQYERVLSEEEISNAQLGTDDAEDLESAESYLTETDYVGGPNFSNLMVEVDSISQEDVHGTRTVFPDIRVNYYNPHNIYYHENTEYQPAQSLDSSDDLETVFQPIDQTGRSFQHCDDERLMFLKFEMPEQSSLPDFSTSFSNFENAVASTSTVAGRYENMLGNTSAGSSRNDGVSSPQDNETHDEDRDMSEDEISNQADDEAVSNNERGSLGQPGEVPDQIGMENDEDTLGTQNEAPATQQLATIKEEIVDMDEISMPGEETNHERTEESHEGEEEERMDVEISGSMRRQPRVRQPRVRQPRVRQPRVRQPRVRQPRVRQPRVRQPTRVLFRRNGINRTYHRPVHPNSQLPAEAEFRNFFLP</sequence>
<feature type="compositionally biased region" description="Basic residues" evidence="1">
    <location>
        <begin position="509"/>
        <end position="542"/>
    </location>
</feature>
<comment type="caution">
    <text evidence="2">The sequence shown here is derived from an EMBL/GenBank/DDBJ whole genome shotgun (WGS) entry which is preliminary data.</text>
</comment>